<dbReference type="CDD" id="cd08768">
    <property type="entry name" value="Cdc6_C"/>
    <property type="match status" value="1"/>
</dbReference>
<dbReference type="GO" id="GO:0005634">
    <property type="term" value="C:nucleus"/>
    <property type="evidence" value="ECO:0007669"/>
    <property type="project" value="UniProtKB-SubCell"/>
</dbReference>
<dbReference type="SUPFAM" id="SSF46689">
    <property type="entry name" value="Homeodomain-like"/>
    <property type="match status" value="1"/>
</dbReference>
<evidence type="ECO:0000256" key="3">
    <source>
        <dbReference type="ARBA" id="ARBA00022618"/>
    </source>
</evidence>
<feature type="compositionally biased region" description="Low complexity" evidence="8">
    <location>
        <begin position="1"/>
        <end position="24"/>
    </location>
</feature>
<feature type="compositionally biased region" description="Basic residues" evidence="8">
    <location>
        <begin position="570"/>
        <end position="582"/>
    </location>
</feature>
<evidence type="ECO:0000256" key="1">
    <source>
        <dbReference type="ARBA" id="ARBA00004123"/>
    </source>
</evidence>
<dbReference type="SMART" id="SM01074">
    <property type="entry name" value="Cdc6_C"/>
    <property type="match status" value="1"/>
</dbReference>
<evidence type="ECO:0000313" key="12">
    <source>
        <dbReference type="Proteomes" id="UP000026961"/>
    </source>
</evidence>
<evidence type="ECO:0000256" key="8">
    <source>
        <dbReference type="SAM" id="MobiDB-lite"/>
    </source>
</evidence>
<dbReference type="InterPro" id="IPR054425">
    <property type="entry name" value="Cdc6_ORC1-like_ATPase_lid"/>
</dbReference>
<dbReference type="Pfam" id="PF00249">
    <property type="entry name" value="Myb_DNA-binding"/>
    <property type="match status" value="1"/>
</dbReference>
<evidence type="ECO:0000313" key="11">
    <source>
        <dbReference type="EnsemblPlants" id="OGLUM01G41620.1"/>
    </source>
</evidence>
<dbReference type="InterPro" id="IPR015163">
    <property type="entry name" value="Cdc6_C"/>
</dbReference>
<dbReference type="FunFam" id="1.10.8.60:FF:000102">
    <property type="entry name" value="Cell division control protein"/>
    <property type="match status" value="1"/>
</dbReference>
<dbReference type="InterPro" id="IPR017930">
    <property type="entry name" value="Myb_dom"/>
</dbReference>
<dbReference type="EnsemblPlants" id="OGLUM01G41620.1">
    <property type="protein sequence ID" value="OGLUM01G41620.1"/>
    <property type="gene ID" value="OGLUM01G41620"/>
</dbReference>
<dbReference type="Proteomes" id="UP000026961">
    <property type="component" value="Chromosome 1"/>
</dbReference>
<dbReference type="SUPFAM" id="SSF46785">
    <property type="entry name" value="Winged helix' DNA-binding domain"/>
    <property type="match status" value="1"/>
</dbReference>
<proteinExistence type="inferred from homology"/>
<reference evidence="11" key="1">
    <citation type="submission" date="2013-08" db="EMBL/GenBank/DDBJ databases">
        <title>Oryza genome evolution.</title>
        <authorList>
            <person name="Wing R.A."/>
            <person name="Panaud O."/>
            <person name="Oliveira A.C."/>
        </authorList>
    </citation>
    <scope>NUCLEOTIDE SEQUENCE</scope>
</reference>
<reference evidence="11" key="2">
    <citation type="submission" date="2015-04" db="UniProtKB">
        <authorList>
            <consortium name="EnsemblPlants"/>
        </authorList>
    </citation>
    <scope>IDENTIFICATION</scope>
</reference>
<dbReference type="Pfam" id="PF22606">
    <property type="entry name" value="Cdc6-ORC-like_ATPase_lid"/>
    <property type="match status" value="1"/>
</dbReference>
<keyword evidence="4" id="KW-0235">DNA replication</keyword>
<dbReference type="InterPro" id="IPR027417">
    <property type="entry name" value="P-loop_NTPase"/>
</dbReference>
<dbReference type="GO" id="GO:0003688">
    <property type="term" value="F:DNA replication origin binding"/>
    <property type="evidence" value="ECO:0007669"/>
    <property type="project" value="TreeGrafter"/>
</dbReference>
<dbReference type="InterPro" id="IPR001005">
    <property type="entry name" value="SANT/Myb"/>
</dbReference>
<dbReference type="PANTHER" id="PTHR10763">
    <property type="entry name" value="CELL DIVISION CONTROL PROTEIN 6-RELATED"/>
    <property type="match status" value="1"/>
</dbReference>
<evidence type="ECO:0000256" key="2">
    <source>
        <dbReference type="ARBA" id="ARBA00006184"/>
    </source>
</evidence>
<dbReference type="FunFam" id="1.10.10.10:FF:000532">
    <property type="entry name" value="Cell division control protein"/>
    <property type="match status" value="1"/>
</dbReference>
<feature type="domain" description="Myb-like" evidence="9">
    <location>
        <begin position="523"/>
        <end position="569"/>
    </location>
</feature>
<evidence type="ECO:0000256" key="4">
    <source>
        <dbReference type="ARBA" id="ARBA00022705"/>
    </source>
</evidence>
<feature type="region of interest" description="Disordered" evidence="8">
    <location>
        <begin position="1"/>
        <end position="70"/>
    </location>
</feature>
<dbReference type="InterPro" id="IPR009057">
    <property type="entry name" value="Homeodomain-like_sf"/>
</dbReference>
<reference evidence="11" key="3">
    <citation type="submission" date="2018-05" db="EMBL/GenBank/DDBJ databases">
        <title>OgluRS3 (Oryza glumaepatula Reference Sequence Version 3).</title>
        <authorList>
            <person name="Zhang J."/>
            <person name="Kudrna D."/>
            <person name="Lee S."/>
            <person name="Talag J."/>
            <person name="Welchert J."/>
            <person name="Wing R.A."/>
        </authorList>
    </citation>
    <scope>NUCLEOTIDE SEQUENCE [LARGE SCALE GENOMIC DNA]</scope>
</reference>
<dbReference type="STRING" id="40148.A0A0D9YHG6"/>
<feature type="compositionally biased region" description="Polar residues" evidence="8">
    <location>
        <begin position="43"/>
        <end position="52"/>
    </location>
</feature>
<evidence type="ECO:0000256" key="7">
    <source>
        <dbReference type="ARBA" id="ARBA00023306"/>
    </source>
</evidence>
<dbReference type="CDD" id="cd00167">
    <property type="entry name" value="SANT"/>
    <property type="match status" value="1"/>
</dbReference>
<evidence type="ECO:0000259" key="9">
    <source>
        <dbReference type="PROSITE" id="PS50090"/>
    </source>
</evidence>
<dbReference type="GO" id="GO:0006270">
    <property type="term" value="P:DNA replication initiation"/>
    <property type="evidence" value="ECO:0007669"/>
    <property type="project" value="TreeGrafter"/>
</dbReference>
<dbReference type="SMART" id="SM00717">
    <property type="entry name" value="SANT"/>
    <property type="match status" value="1"/>
</dbReference>
<dbReference type="Gene3D" id="1.10.10.10">
    <property type="entry name" value="Winged helix-like DNA-binding domain superfamily/Winged helix DNA-binding domain"/>
    <property type="match status" value="1"/>
</dbReference>
<dbReference type="Gene3D" id="3.40.50.300">
    <property type="entry name" value="P-loop containing nucleotide triphosphate hydrolases"/>
    <property type="match status" value="1"/>
</dbReference>
<dbReference type="GO" id="GO:0033314">
    <property type="term" value="P:mitotic DNA replication checkpoint signaling"/>
    <property type="evidence" value="ECO:0007669"/>
    <property type="project" value="TreeGrafter"/>
</dbReference>
<dbReference type="GO" id="GO:0051301">
    <property type="term" value="P:cell division"/>
    <property type="evidence" value="ECO:0007669"/>
    <property type="project" value="UniProtKB-KW"/>
</dbReference>
<dbReference type="FunFam" id="3.40.50.300:FF:000547">
    <property type="entry name" value="Cell division control protein"/>
    <property type="match status" value="1"/>
</dbReference>
<dbReference type="InterPro" id="IPR049945">
    <property type="entry name" value="AAA_22"/>
</dbReference>
<dbReference type="PROSITE" id="PS50090">
    <property type="entry name" value="MYB_LIKE"/>
    <property type="match status" value="1"/>
</dbReference>
<dbReference type="eggNOG" id="KOG0048">
    <property type="taxonomic scope" value="Eukaryota"/>
</dbReference>
<dbReference type="HOGENOM" id="CLU_012774_4_2_1"/>
<name>A0A0D9YHG6_9ORYZ</name>
<dbReference type="Gramene" id="OGLUM01G41620.1">
    <property type="protein sequence ID" value="OGLUM01G41620.1"/>
    <property type="gene ID" value="OGLUM01G41620"/>
</dbReference>
<dbReference type="SUPFAM" id="SSF52540">
    <property type="entry name" value="P-loop containing nucleoside triphosphate hydrolases"/>
    <property type="match status" value="1"/>
</dbReference>
<dbReference type="GO" id="GO:0016887">
    <property type="term" value="F:ATP hydrolysis activity"/>
    <property type="evidence" value="ECO:0007669"/>
    <property type="project" value="InterPro"/>
</dbReference>
<protein>
    <submittedName>
        <fullName evidence="11">Uncharacterized protein</fullName>
    </submittedName>
</protein>
<dbReference type="CDD" id="cd00009">
    <property type="entry name" value="AAA"/>
    <property type="match status" value="1"/>
</dbReference>
<keyword evidence="7" id="KW-0131">Cell cycle</keyword>
<dbReference type="PANTHER" id="PTHR10763:SF26">
    <property type="entry name" value="CELL DIVISION CONTROL PROTEIN 6 HOMOLOG"/>
    <property type="match status" value="1"/>
</dbReference>
<dbReference type="InterPro" id="IPR036388">
    <property type="entry name" value="WH-like_DNA-bd_sf"/>
</dbReference>
<dbReference type="AlphaFoldDB" id="A0A0D9YHG6"/>
<keyword evidence="6" id="KW-0539">Nucleus</keyword>
<dbReference type="InterPro" id="IPR050311">
    <property type="entry name" value="ORC1/CDC6"/>
</dbReference>
<dbReference type="eggNOG" id="KOG2227">
    <property type="taxonomic scope" value="Eukaryota"/>
</dbReference>
<dbReference type="Gene3D" id="1.10.10.60">
    <property type="entry name" value="Homeodomain-like"/>
    <property type="match status" value="1"/>
</dbReference>
<keyword evidence="5" id="KW-0238">DNA-binding</keyword>
<dbReference type="Gene3D" id="1.10.8.60">
    <property type="match status" value="1"/>
</dbReference>
<accession>A0A0D9YHG6</accession>
<organism evidence="11">
    <name type="scientific">Oryza glumipatula</name>
    <dbReference type="NCBI Taxonomy" id="40148"/>
    <lineage>
        <taxon>Eukaryota</taxon>
        <taxon>Viridiplantae</taxon>
        <taxon>Streptophyta</taxon>
        <taxon>Embryophyta</taxon>
        <taxon>Tracheophyta</taxon>
        <taxon>Spermatophyta</taxon>
        <taxon>Magnoliopsida</taxon>
        <taxon>Liliopsida</taxon>
        <taxon>Poales</taxon>
        <taxon>Poaceae</taxon>
        <taxon>BOP clade</taxon>
        <taxon>Oryzoideae</taxon>
        <taxon>Oryzeae</taxon>
        <taxon>Oryzinae</taxon>
        <taxon>Oryza</taxon>
    </lineage>
</organism>
<evidence type="ECO:0000259" key="10">
    <source>
        <dbReference type="PROSITE" id="PS51294"/>
    </source>
</evidence>
<sequence>MPTLRSATASASTAGTASPTAIATPRSAKRRLTSPRRAAGSPDASQFTSPHKSPNVGIVGTPKLLSASPRSSRKRLYGDFVAAEKPKWNPRGESPESHFSRAQSSDWDLTKEFICSADPAQMQVVKEALHVATVPSCGLVCRDHEQSRVLEFCKGCVEQERAGSLYVCGCPGTGKTLSINKVKESVARWADETGMETPDALSINCTSLAKTHEIFSKILAKFQTRKKATCKLSPLQQLQTMFSHKESAPRRMLLVVVDEMDYLITRDRAVLHDLFMLTTYQFSRCILIGIANAIDLADRFLPKLESLNCKPLVVTFRAYSKDQISDIIKHRLKVLEYDVFEPLALEFCARKVAAASGDMRKALGVCRSAVEVFEARLQESSDQEFGLVTCITNKVVPVKEITFVHVYIDVTFDHMDIALSKAFKSPVVDSILCLPQHQQMVLCALANTFHHCKKKATTLGELNKSYIEICRSTQVPAVGMLEFSNMCMVLSDQGFMKLGQSKEDKLRRVMLQINSSDITFAFKKDVWTEEDDRMLIEAHKTYGNRWSVIARCLPGRSENAVKNHWNATKRSLKSKRRMKKKSVQVVNSPPGQLSPLEEYIRSQYPSAVETTPPPPAVPAPPSDVIVHGAGSVSAGPTVATQEPTGTNPSEMGIYLGLGNPAGPTTQQLAAMNLNMSLAPDLNAYNDQREGYYLPFVPQGNLHYGMHVPAPPVQQQQQQGISVDQGLHSSCLSLYHPFPGTHPVSLDFGCQSSNHANAGGYYSEAGPSSGSGSGDPDDVDVIQMASRQFLMPSEAEVTLDLTRFK</sequence>
<dbReference type="Pfam" id="PF09079">
    <property type="entry name" value="WHD_Cdc6"/>
    <property type="match status" value="1"/>
</dbReference>
<keyword evidence="12" id="KW-1185">Reference proteome</keyword>
<feature type="domain" description="HTH myb-type" evidence="10">
    <location>
        <begin position="519"/>
        <end position="573"/>
    </location>
</feature>
<feature type="region of interest" description="Disordered" evidence="8">
    <location>
        <begin position="569"/>
        <end position="595"/>
    </location>
</feature>
<comment type="subcellular location">
    <subcellularLocation>
        <location evidence="1">Nucleus</location>
    </subcellularLocation>
</comment>
<evidence type="ECO:0000256" key="6">
    <source>
        <dbReference type="ARBA" id="ARBA00023242"/>
    </source>
</evidence>
<dbReference type="InterPro" id="IPR036390">
    <property type="entry name" value="WH_DNA-bd_sf"/>
</dbReference>
<keyword evidence="3" id="KW-0132">Cell division</keyword>
<dbReference type="PROSITE" id="PS51294">
    <property type="entry name" value="HTH_MYB"/>
    <property type="match status" value="1"/>
</dbReference>
<evidence type="ECO:0000256" key="5">
    <source>
        <dbReference type="ARBA" id="ARBA00023125"/>
    </source>
</evidence>
<comment type="similarity">
    <text evidence="2">Belongs to the CDC6/cdc18 family.</text>
</comment>
<dbReference type="Pfam" id="PF13401">
    <property type="entry name" value="AAA_22"/>
    <property type="match status" value="1"/>
</dbReference>